<proteinExistence type="predicted"/>
<evidence type="ECO:0000259" key="1">
    <source>
        <dbReference type="PROSITE" id="PS50125"/>
    </source>
</evidence>
<protein>
    <submittedName>
        <fullName evidence="2">Class 3 adenylate cyclase</fullName>
    </submittedName>
</protein>
<organism evidence="2 3">
    <name type="scientific">Rhizobium laguerreae</name>
    <dbReference type="NCBI Taxonomy" id="1076926"/>
    <lineage>
        <taxon>Bacteria</taxon>
        <taxon>Pseudomonadati</taxon>
        <taxon>Pseudomonadota</taxon>
        <taxon>Alphaproteobacteria</taxon>
        <taxon>Hyphomicrobiales</taxon>
        <taxon>Rhizobiaceae</taxon>
        <taxon>Rhizobium/Agrobacterium group</taxon>
        <taxon>Rhizobium</taxon>
    </lineage>
</organism>
<dbReference type="Gene3D" id="3.30.70.1230">
    <property type="entry name" value="Nucleotide cyclase"/>
    <property type="match status" value="1"/>
</dbReference>
<dbReference type="InterPro" id="IPR001054">
    <property type="entry name" value="A/G_cyclase"/>
</dbReference>
<comment type="caution">
    <text evidence="2">The sequence shown here is derived from an EMBL/GenBank/DDBJ whole genome shotgun (WGS) entry which is preliminary data.</text>
</comment>
<dbReference type="InterPro" id="IPR029787">
    <property type="entry name" value="Nucleotide_cyclase"/>
</dbReference>
<reference evidence="2 3" key="1">
    <citation type="submission" date="2019-03" db="EMBL/GenBank/DDBJ databases">
        <title>Genomic Encyclopedia of Type Strains, Phase IV (KMG-V): Genome sequencing to study the core and pangenomes of soil and plant-associated prokaryotes.</title>
        <authorList>
            <person name="Whitman W."/>
        </authorList>
    </citation>
    <scope>NUCLEOTIDE SEQUENCE [LARGE SCALE GENOMIC DNA]</scope>
    <source>
        <strain evidence="2 3">FB403</strain>
    </source>
</reference>
<dbReference type="SUPFAM" id="SSF55073">
    <property type="entry name" value="Nucleotide cyclase"/>
    <property type="match status" value="1"/>
</dbReference>
<dbReference type="GO" id="GO:0035556">
    <property type="term" value="P:intracellular signal transduction"/>
    <property type="evidence" value="ECO:0007669"/>
    <property type="project" value="InterPro"/>
</dbReference>
<feature type="domain" description="Guanylate cyclase" evidence="1">
    <location>
        <begin position="141"/>
        <end position="249"/>
    </location>
</feature>
<dbReference type="PROSITE" id="PS50125">
    <property type="entry name" value="GUANYLATE_CYCLASE_2"/>
    <property type="match status" value="1"/>
</dbReference>
<name>A0AAX2Q9T8_9HYPH</name>
<sequence length="348" mass="37469">MTEPARLATILVAWHSMACRTAAESAVSWNLTVARSVARFTDAVSTPGTVLIARSTLVTHEARFRTRSEMGNAVDFSILDMQSWDDSILPMIGRSRTRVDKEAKVALEANASENAALLGSNLRAMESDVRQRENLATAPATVAFIDIAGFSAIADIYGDAAALDVLEVFEGMVRAALSGYDPPIKWIGDEAMLSFPEPDTAIQVLGPLLQACRKEPRLPLTRTGLNHGPVVRRAGDLFGSTVNVAARIAALAAPGQLLATQPVAEAAVARGILVRDLGMVAIRSVAGEVPLYEIELAPSADPARIDPVCKMHAPYSSYRRAAPEGPWFCSPQCEEAYRRSPQTYEVPR</sequence>
<dbReference type="GO" id="GO:0009190">
    <property type="term" value="P:cyclic nucleotide biosynthetic process"/>
    <property type="evidence" value="ECO:0007669"/>
    <property type="project" value="InterPro"/>
</dbReference>
<dbReference type="AlphaFoldDB" id="A0AAX2Q9T8"/>
<accession>A0AAX2Q9T8</accession>
<evidence type="ECO:0000313" key="2">
    <source>
        <dbReference type="EMBL" id="TCU11654.1"/>
    </source>
</evidence>
<dbReference type="CDD" id="cd07302">
    <property type="entry name" value="CHD"/>
    <property type="match status" value="1"/>
</dbReference>
<dbReference type="EMBL" id="SMBI01000037">
    <property type="protein sequence ID" value="TCU11654.1"/>
    <property type="molecule type" value="Genomic_DNA"/>
</dbReference>
<evidence type="ECO:0000313" key="3">
    <source>
        <dbReference type="Proteomes" id="UP000295021"/>
    </source>
</evidence>
<dbReference type="GO" id="GO:0004016">
    <property type="term" value="F:adenylate cyclase activity"/>
    <property type="evidence" value="ECO:0007669"/>
    <property type="project" value="UniProtKB-ARBA"/>
</dbReference>
<gene>
    <name evidence="2" type="ORF">EV131_13716</name>
</gene>
<dbReference type="Proteomes" id="UP000295021">
    <property type="component" value="Unassembled WGS sequence"/>
</dbReference>